<keyword evidence="10" id="KW-1185">Reference proteome</keyword>
<name>A0ABP0UM92_9BRYO</name>
<feature type="domain" description="Phospholipid/glycerol acyltransferase" evidence="8">
    <location>
        <begin position="311"/>
        <end position="412"/>
    </location>
</feature>
<feature type="transmembrane region" description="Helical" evidence="7">
    <location>
        <begin position="48"/>
        <end position="76"/>
    </location>
</feature>
<evidence type="ECO:0000256" key="4">
    <source>
        <dbReference type="ARBA" id="ARBA00022692"/>
    </source>
</evidence>
<feature type="transmembrane region" description="Helical" evidence="7">
    <location>
        <begin position="252"/>
        <end position="278"/>
    </location>
</feature>
<comment type="subcellular location">
    <subcellularLocation>
        <location evidence="1">Membrane</location>
        <topology evidence="1">Multi-pass membrane protein</topology>
    </subcellularLocation>
</comment>
<dbReference type="InterPro" id="IPR023214">
    <property type="entry name" value="HAD_sf"/>
</dbReference>
<dbReference type="Pfam" id="PF23270">
    <property type="entry name" value="HAD_RAM2_N"/>
    <property type="match status" value="1"/>
</dbReference>
<evidence type="ECO:0000256" key="1">
    <source>
        <dbReference type="ARBA" id="ARBA00004141"/>
    </source>
</evidence>
<dbReference type="InterPro" id="IPR056462">
    <property type="entry name" value="HAD_RAM2/GPAT1-8"/>
</dbReference>
<dbReference type="EMBL" id="OZ019897">
    <property type="protein sequence ID" value="CAK9225520.1"/>
    <property type="molecule type" value="Genomic_DNA"/>
</dbReference>
<dbReference type="PANTHER" id="PTHR15486:SF96">
    <property type="entry name" value="LIPID DROPLET-REGULATING VLDL ASSEMBLY FACTOR AUP1"/>
    <property type="match status" value="1"/>
</dbReference>
<keyword evidence="4 7" id="KW-0812">Transmembrane</keyword>
<evidence type="ECO:0000313" key="9">
    <source>
        <dbReference type="EMBL" id="CAK9225520.1"/>
    </source>
</evidence>
<keyword evidence="3" id="KW-0808">Transferase</keyword>
<evidence type="ECO:0000256" key="5">
    <source>
        <dbReference type="ARBA" id="ARBA00022989"/>
    </source>
</evidence>
<dbReference type="PANTHER" id="PTHR15486">
    <property type="entry name" value="ANCIENT UBIQUITOUS PROTEIN"/>
    <property type="match status" value="1"/>
</dbReference>
<sequence>MMVGRKGKAWSKRYDVIANCSSENSRFTQTVVTDLDGSLMRGRSSFPYFMLLAFEGGGIIRATLLLLLAPCCWFLYHCVSEEAGIRLLIFVSCVGLREKEIQSVARAVLPKFYSEDVHSETWRVVSSFGKRYLLTATPRIMVEPFAVTYLGFDKVLGTELHVTKSGIATGLLMSPGVLLGKKKAAALRCEFGDTTMPDVGIGDRLSDHPFLSLCKEGYIVPPDKHAKAASKNKLLKPVIFHDGRLVQRPTPLVALFTLLWLPIGFVLSFVRMIVGVLAPTKTLRSIFRVLGVSVIVKGTPPAAVKEDGKGILFVCTHRTVLDPLFLAIALNRVVPAATYSISRLAEILSPIVTVRLTRNRQRDAAKMKSLLEEGELVVCPEGTTCREPFLLRFSALFAELSEHIVPVAITTRVDMFYANSARGRKWVDPLFFFMNSKPVYEITFLDVLPKEMTCAGGMDPVDVANNVQKLLAGSLGFECTHLTRKEKYMDLCGSDGSVSMSSSSSLSHRS</sequence>
<dbReference type="InterPro" id="IPR002123">
    <property type="entry name" value="Plipid/glycerol_acylTrfase"/>
</dbReference>
<dbReference type="Gene3D" id="1.20.1440.100">
    <property type="entry name" value="SG protein - dephosphorylation function"/>
    <property type="match status" value="1"/>
</dbReference>
<reference evidence="9" key="1">
    <citation type="submission" date="2024-02" db="EMBL/GenBank/DDBJ databases">
        <authorList>
            <consortium name="ELIXIR-Norway"/>
            <consortium name="Elixir Norway"/>
        </authorList>
    </citation>
    <scope>NUCLEOTIDE SEQUENCE</scope>
</reference>
<dbReference type="SUPFAM" id="SSF69593">
    <property type="entry name" value="Glycerol-3-phosphate (1)-acyltransferase"/>
    <property type="match status" value="1"/>
</dbReference>
<dbReference type="InterPro" id="IPR036412">
    <property type="entry name" value="HAD-like_sf"/>
</dbReference>
<protein>
    <recommendedName>
        <fullName evidence="8">Phospholipid/glycerol acyltransferase domain-containing protein</fullName>
    </recommendedName>
</protein>
<keyword evidence="5 7" id="KW-1133">Transmembrane helix</keyword>
<gene>
    <name evidence="9" type="ORF">CSSPTR1EN2_LOCUS17634</name>
</gene>
<evidence type="ECO:0000313" key="10">
    <source>
        <dbReference type="Proteomes" id="UP001497512"/>
    </source>
</evidence>
<evidence type="ECO:0000256" key="6">
    <source>
        <dbReference type="ARBA" id="ARBA00023136"/>
    </source>
</evidence>
<dbReference type="Proteomes" id="UP001497512">
    <property type="component" value="Chromosome 5"/>
</dbReference>
<evidence type="ECO:0000256" key="3">
    <source>
        <dbReference type="ARBA" id="ARBA00022679"/>
    </source>
</evidence>
<accession>A0ABP0UM92</accession>
<evidence type="ECO:0000256" key="2">
    <source>
        <dbReference type="ARBA" id="ARBA00007937"/>
    </source>
</evidence>
<dbReference type="SMART" id="SM00563">
    <property type="entry name" value="PlsC"/>
    <property type="match status" value="1"/>
</dbReference>
<organism evidence="9 10">
    <name type="scientific">Sphagnum troendelagicum</name>
    <dbReference type="NCBI Taxonomy" id="128251"/>
    <lineage>
        <taxon>Eukaryota</taxon>
        <taxon>Viridiplantae</taxon>
        <taxon>Streptophyta</taxon>
        <taxon>Embryophyta</taxon>
        <taxon>Bryophyta</taxon>
        <taxon>Sphagnophytina</taxon>
        <taxon>Sphagnopsida</taxon>
        <taxon>Sphagnales</taxon>
        <taxon>Sphagnaceae</taxon>
        <taxon>Sphagnum</taxon>
    </lineage>
</organism>
<dbReference type="SUPFAM" id="SSF56784">
    <property type="entry name" value="HAD-like"/>
    <property type="match status" value="1"/>
</dbReference>
<proteinExistence type="inferred from homology"/>
<dbReference type="CDD" id="cd06551">
    <property type="entry name" value="LPLAT"/>
    <property type="match status" value="1"/>
</dbReference>
<dbReference type="Pfam" id="PF01553">
    <property type="entry name" value="Acyltransferase"/>
    <property type="match status" value="1"/>
</dbReference>
<evidence type="ECO:0000256" key="7">
    <source>
        <dbReference type="SAM" id="Phobius"/>
    </source>
</evidence>
<evidence type="ECO:0000259" key="8">
    <source>
        <dbReference type="SMART" id="SM00563"/>
    </source>
</evidence>
<dbReference type="Gene3D" id="3.40.50.1000">
    <property type="entry name" value="HAD superfamily/HAD-like"/>
    <property type="match status" value="1"/>
</dbReference>
<comment type="similarity">
    <text evidence="2">Belongs to the GPAT/DAPAT family.</text>
</comment>
<keyword evidence="6 7" id="KW-0472">Membrane</keyword>